<dbReference type="Proteomes" id="UP000663853">
    <property type="component" value="Unassembled WGS sequence"/>
</dbReference>
<proteinExistence type="predicted"/>
<comment type="caution">
    <text evidence="1">The sequence shown here is derived from an EMBL/GenBank/DDBJ whole genome shotgun (WGS) entry which is preliminary data.</text>
</comment>
<evidence type="ECO:0000313" key="1">
    <source>
        <dbReference type="EMBL" id="CAE6445253.1"/>
    </source>
</evidence>
<organism evidence="1 2">
    <name type="scientific">Rhizoctonia solani</name>
    <dbReference type="NCBI Taxonomy" id="456999"/>
    <lineage>
        <taxon>Eukaryota</taxon>
        <taxon>Fungi</taxon>
        <taxon>Dikarya</taxon>
        <taxon>Basidiomycota</taxon>
        <taxon>Agaricomycotina</taxon>
        <taxon>Agaricomycetes</taxon>
        <taxon>Cantharellales</taxon>
        <taxon>Ceratobasidiaceae</taxon>
        <taxon>Rhizoctonia</taxon>
    </lineage>
</organism>
<reference evidence="1" key="1">
    <citation type="submission" date="2021-01" db="EMBL/GenBank/DDBJ databases">
        <authorList>
            <person name="Kaushik A."/>
        </authorList>
    </citation>
    <scope>NUCLEOTIDE SEQUENCE</scope>
    <source>
        <strain evidence="1">AG6-10EEA</strain>
    </source>
</reference>
<name>A0A8H3B1C5_9AGAM</name>
<dbReference type="OrthoDB" id="428822at2759"/>
<accession>A0A8H3B1C5</accession>
<gene>
    <name evidence="1" type="ORF">RDB_LOCUS41702</name>
</gene>
<dbReference type="AlphaFoldDB" id="A0A8H3B1C5"/>
<protein>
    <submittedName>
        <fullName evidence="1">Uncharacterized protein</fullName>
    </submittedName>
</protein>
<evidence type="ECO:0000313" key="2">
    <source>
        <dbReference type="Proteomes" id="UP000663853"/>
    </source>
</evidence>
<dbReference type="EMBL" id="CAJMXA010000868">
    <property type="protein sequence ID" value="CAE6445253.1"/>
    <property type="molecule type" value="Genomic_DNA"/>
</dbReference>
<sequence length="378" mass="42117">MHRAQTLDPDTLQLVLSHLEHEKGILFRMSLLNKGAHSLVLPILYRSNAFINITPASKFCRALHDHPQSPARFVQKLHMHTVNPSNRRFWSTEARDFIHLIHATLPLLLGLQDLRISGPEFEMEQPLSELPFSLRSFGLLLPVAGSLGEFLQTQKSLKYLDLLSPRVPLGKNDCFELGDRTEEPLLPNLTTLVACSETFVALAPNHPIANATINWCQKHGCRALLSNVISAIDQSTAPIAALKVDLRSIRDTRCVDFVSSLGSTKATSTLEVLTLVTTHLDNEHWMPSGGRQSGPLIPPPNLFSELSALHSLIIEKPALMVESQVFDEESGEPVPPAEPDFDSIWSHVRTKKSWQVKCQALTSVRIYGKRLDTMDLDS</sequence>